<organism evidence="2 3">
    <name type="scientific">Sphaeroforma arctica JP610</name>
    <dbReference type="NCBI Taxonomy" id="667725"/>
    <lineage>
        <taxon>Eukaryota</taxon>
        <taxon>Ichthyosporea</taxon>
        <taxon>Ichthyophonida</taxon>
        <taxon>Sphaeroforma</taxon>
    </lineage>
</organism>
<accession>A0A0L0GGC2</accession>
<feature type="compositionally biased region" description="Low complexity" evidence="1">
    <location>
        <begin position="518"/>
        <end position="529"/>
    </location>
</feature>
<name>A0A0L0GGC2_9EUKA</name>
<evidence type="ECO:0000313" key="3">
    <source>
        <dbReference type="Proteomes" id="UP000054560"/>
    </source>
</evidence>
<sequence>MQYLQPYTIRNCSLVCMPTCLRLRKCGCHSYHSPSRLLSLQWNYRNISIKQASNTCPYVCTTIHNSISSSVSQPYNLPLIGARRRTYKSLANPVGITRAVTGLGKAQANPLQPSVLQIRTDILCATRRNNHNVEPGLNVRTHISSRHKSAVSHPLETDYRDTPSFPRLSEVRLRLQGLVSGITADSLDVSTSEAYDILDEVDEGMLLEVEADLRASGSVVVASTRHVSVLDQLHGAGLGVALRSLHFNDRLDLVQTCVKVCMKTGEIFHSHPPPSLGERSTHLQGLALGLVLQQASVLFPNATSEYKNTGNVDHVLKTDTLQEADTAASLGSEPATVRTDVPQNVSASTIFPFARTHTHTSTQHFKLPPCRVAVLGAGGCSLPGFLHELLPYVYLDCVESHADVIAMARNCFGVRELEETSARFHMHETTAEKWIDEEFTRQYSSRDVSSDVSPFDLMAAYTKYTTLLSETEKKGVAVDARNKSCKPLDLVIIDIENGDMADLIFGMRPTKGSEQSRSSSSDTSNTSNDACAPSESVTHNNKVCVDVGGVSGDDSSQGYCLIAPPESILESSFMTKVCASVGPYGVVAMNVLGTEEALLKVRERLNARVPTGWTKSRCTATEVSQTRHGNIKHCIVMLRNGPQVDRSVLVKVVKAMPNVLDDSTYWFDSWVEW</sequence>
<feature type="region of interest" description="Disordered" evidence="1">
    <location>
        <begin position="509"/>
        <end position="535"/>
    </location>
</feature>
<protein>
    <submittedName>
        <fullName evidence="2">Uncharacterized protein</fullName>
    </submittedName>
</protein>
<proteinExistence type="predicted"/>
<dbReference type="AlphaFoldDB" id="A0A0L0GGC2"/>
<dbReference type="GeneID" id="25901052"/>
<reference evidence="2 3" key="1">
    <citation type="submission" date="2011-02" db="EMBL/GenBank/DDBJ databases">
        <title>The Genome Sequence of Sphaeroforma arctica JP610.</title>
        <authorList>
            <consortium name="The Broad Institute Genome Sequencing Platform"/>
            <person name="Russ C."/>
            <person name="Cuomo C."/>
            <person name="Young S.K."/>
            <person name="Zeng Q."/>
            <person name="Gargeya S."/>
            <person name="Alvarado L."/>
            <person name="Berlin A."/>
            <person name="Chapman S.B."/>
            <person name="Chen Z."/>
            <person name="Freedman E."/>
            <person name="Gellesch M."/>
            <person name="Goldberg J."/>
            <person name="Griggs A."/>
            <person name="Gujja S."/>
            <person name="Heilman E."/>
            <person name="Heiman D."/>
            <person name="Howarth C."/>
            <person name="Mehta T."/>
            <person name="Neiman D."/>
            <person name="Pearson M."/>
            <person name="Roberts A."/>
            <person name="Saif S."/>
            <person name="Shea T."/>
            <person name="Shenoy N."/>
            <person name="Sisk P."/>
            <person name="Stolte C."/>
            <person name="Sykes S."/>
            <person name="White J."/>
            <person name="Yandava C."/>
            <person name="Burger G."/>
            <person name="Gray M.W."/>
            <person name="Holland P.W.H."/>
            <person name="King N."/>
            <person name="Lang F.B.F."/>
            <person name="Roger A.J."/>
            <person name="Ruiz-Trillo I."/>
            <person name="Haas B."/>
            <person name="Nusbaum C."/>
            <person name="Birren B."/>
        </authorList>
    </citation>
    <scope>NUCLEOTIDE SEQUENCE [LARGE SCALE GENOMIC DNA]</scope>
    <source>
        <strain evidence="2 3">JP610</strain>
    </source>
</reference>
<dbReference type="InterPro" id="IPR029063">
    <property type="entry name" value="SAM-dependent_MTases_sf"/>
</dbReference>
<dbReference type="Gene3D" id="3.40.50.150">
    <property type="entry name" value="Vaccinia Virus protein VP39"/>
    <property type="match status" value="1"/>
</dbReference>
<dbReference type="OrthoDB" id="411785at2759"/>
<keyword evidence="3" id="KW-1185">Reference proteome</keyword>
<evidence type="ECO:0000313" key="2">
    <source>
        <dbReference type="EMBL" id="KNC87358.1"/>
    </source>
</evidence>
<dbReference type="RefSeq" id="XP_014161260.1">
    <property type="nucleotide sequence ID" value="XM_014305785.1"/>
</dbReference>
<dbReference type="SUPFAM" id="SSF53335">
    <property type="entry name" value="S-adenosyl-L-methionine-dependent methyltransferases"/>
    <property type="match status" value="1"/>
</dbReference>
<gene>
    <name evidence="2" type="ORF">SARC_00548</name>
</gene>
<dbReference type="EMBL" id="KQ241613">
    <property type="protein sequence ID" value="KNC87358.1"/>
    <property type="molecule type" value="Genomic_DNA"/>
</dbReference>
<dbReference type="Proteomes" id="UP000054560">
    <property type="component" value="Unassembled WGS sequence"/>
</dbReference>
<evidence type="ECO:0000256" key="1">
    <source>
        <dbReference type="SAM" id="MobiDB-lite"/>
    </source>
</evidence>